<dbReference type="AlphaFoldDB" id="A0A9Q0SR51"/>
<gene>
    <name evidence="1" type="ORF">OIU79_016226</name>
</gene>
<evidence type="ECO:0000313" key="1">
    <source>
        <dbReference type="EMBL" id="KAJ6686403.1"/>
    </source>
</evidence>
<protein>
    <submittedName>
        <fullName evidence="1">Uncharacterized protein</fullName>
    </submittedName>
</protein>
<accession>A0A9Q0SR51</accession>
<evidence type="ECO:0000313" key="2">
    <source>
        <dbReference type="Proteomes" id="UP001151532"/>
    </source>
</evidence>
<organism evidence="1 2">
    <name type="scientific">Salix purpurea</name>
    <name type="common">Purple osier willow</name>
    <dbReference type="NCBI Taxonomy" id="77065"/>
    <lineage>
        <taxon>Eukaryota</taxon>
        <taxon>Viridiplantae</taxon>
        <taxon>Streptophyta</taxon>
        <taxon>Embryophyta</taxon>
        <taxon>Tracheophyta</taxon>
        <taxon>Spermatophyta</taxon>
        <taxon>Magnoliopsida</taxon>
        <taxon>eudicotyledons</taxon>
        <taxon>Gunneridae</taxon>
        <taxon>Pentapetalae</taxon>
        <taxon>rosids</taxon>
        <taxon>fabids</taxon>
        <taxon>Malpighiales</taxon>
        <taxon>Salicaceae</taxon>
        <taxon>Saliceae</taxon>
        <taxon>Salix</taxon>
    </lineage>
</organism>
<dbReference type="Proteomes" id="UP001151532">
    <property type="component" value="Chromosome 2"/>
</dbReference>
<name>A0A9Q0SR51_SALPP</name>
<dbReference type="EMBL" id="JAPFFK010000019">
    <property type="protein sequence ID" value="KAJ6686403.1"/>
    <property type="molecule type" value="Genomic_DNA"/>
</dbReference>
<reference evidence="1" key="2">
    <citation type="journal article" date="2023" name="Int. J. Mol. Sci.">
        <title>De Novo Assembly and Annotation of 11 Diverse Shrub Willow (Salix) Genomes Reveals Novel Gene Organization in Sex-Linked Regions.</title>
        <authorList>
            <person name="Hyden B."/>
            <person name="Feng K."/>
            <person name="Yates T.B."/>
            <person name="Jawdy S."/>
            <person name="Cereghino C."/>
            <person name="Smart L.B."/>
            <person name="Muchero W."/>
        </authorList>
    </citation>
    <scope>NUCLEOTIDE SEQUENCE</scope>
    <source>
        <tissue evidence="1">Shoot tip</tissue>
    </source>
</reference>
<comment type="caution">
    <text evidence="1">The sequence shown here is derived from an EMBL/GenBank/DDBJ whole genome shotgun (WGS) entry which is preliminary data.</text>
</comment>
<sequence>MQGIKKHNPRTYTTFLQTFHLIYNHREKLVLKEKNEAVLLRLHQGKLPIIDGKSIAYPQPIHVINNKCIS</sequence>
<keyword evidence="2" id="KW-1185">Reference proteome</keyword>
<proteinExistence type="predicted"/>
<reference evidence="1" key="1">
    <citation type="submission" date="2022-11" db="EMBL/GenBank/DDBJ databases">
        <authorList>
            <person name="Hyden B.L."/>
            <person name="Feng K."/>
            <person name="Yates T."/>
            <person name="Jawdy S."/>
            <person name="Smart L.B."/>
            <person name="Muchero W."/>
        </authorList>
    </citation>
    <scope>NUCLEOTIDE SEQUENCE</scope>
    <source>
        <tissue evidence="1">Shoot tip</tissue>
    </source>
</reference>